<accession>A0ABD2MRT2</accession>
<dbReference type="GO" id="GO:0006221">
    <property type="term" value="P:pyrimidine nucleotide biosynthetic process"/>
    <property type="evidence" value="ECO:0007669"/>
    <property type="project" value="UniProtKB-KW"/>
</dbReference>
<dbReference type="PANTHER" id="PTHR19278:SF9">
    <property type="entry name" value="URIDINE 5'-MONOPHOSPHATE SYNTHASE"/>
    <property type="match status" value="1"/>
</dbReference>
<proteinExistence type="predicted"/>
<dbReference type="InterPro" id="IPR029057">
    <property type="entry name" value="PRTase-like"/>
</dbReference>
<organism evidence="3 4">
    <name type="scientific">Cryptolaemus montrouzieri</name>
    <dbReference type="NCBI Taxonomy" id="559131"/>
    <lineage>
        <taxon>Eukaryota</taxon>
        <taxon>Metazoa</taxon>
        <taxon>Ecdysozoa</taxon>
        <taxon>Arthropoda</taxon>
        <taxon>Hexapoda</taxon>
        <taxon>Insecta</taxon>
        <taxon>Pterygota</taxon>
        <taxon>Neoptera</taxon>
        <taxon>Endopterygota</taxon>
        <taxon>Coleoptera</taxon>
        <taxon>Polyphaga</taxon>
        <taxon>Cucujiformia</taxon>
        <taxon>Coccinelloidea</taxon>
        <taxon>Coccinellidae</taxon>
        <taxon>Scymninae</taxon>
        <taxon>Scymnini</taxon>
        <taxon>Cryptolaemus</taxon>
    </lineage>
</organism>
<dbReference type="PANTHER" id="PTHR19278">
    <property type="entry name" value="OROTATE PHOSPHORIBOSYLTRANSFERASE"/>
    <property type="match status" value="1"/>
</dbReference>
<name>A0ABD2MRT2_9CUCU</name>
<sequence>MVLRCKEAKSYGTKKFIEGVFSDGDSCLIIEDSGSSIIETVKDLEALDVVCSNAIVLLDREQGSGVF</sequence>
<dbReference type="EMBL" id="JABFTP020000021">
    <property type="protein sequence ID" value="KAL3268932.1"/>
    <property type="molecule type" value="Genomic_DNA"/>
</dbReference>
<dbReference type="Proteomes" id="UP001516400">
    <property type="component" value="Unassembled WGS sequence"/>
</dbReference>
<reference evidence="3 4" key="1">
    <citation type="journal article" date="2021" name="BMC Biol.">
        <title>Horizontally acquired antibacterial genes associated with adaptive radiation of ladybird beetles.</title>
        <authorList>
            <person name="Li H.S."/>
            <person name="Tang X.F."/>
            <person name="Huang Y.H."/>
            <person name="Xu Z.Y."/>
            <person name="Chen M.L."/>
            <person name="Du X.Y."/>
            <person name="Qiu B.Y."/>
            <person name="Chen P.T."/>
            <person name="Zhang W."/>
            <person name="Slipinski A."/>
            <person name="Escalona H.E."/>
            <person name="Waterhouse R.M."/>
            <person name="Zwick A."/>
            <person name="Pang H."/>
        </authorList>
    </citation>
    <scope>NUCLEOTIDE SEQUENCE [LARGE SCALE GENOMIC DNA]</scope>
    <source>
        <strain evidence="3">SYSU2018</strain>
    </source>
</reference>
<dbReference type="AlphaFoldDB" id="A0ABD2MRT2"/>
<evidence type="ECO:0000313" key="3">
    <source>
        <dbReference type="EMBL" id="KAL3268932.1"/>
    </source>
</evidence>
<evidence type="ECO:0000256" key="2">
    <source>
        <dbReference type="ARBA" id="ARBA00022975"/>
    </source>
</evidence>
<protein>
    <recommendedName>
        <fullName evidence="5">Orotate phosphoribosyltransferase</fullName>
    </recommendedName>
</protein>
<dbReference type="SUPFAM" id="SSF53271">
    <property type="entry name" value="PRTase-like"/>
    <property type="match status" value="1"/>
</dbReference>
<comment type="caution">
    <text evidence="3">The sequence shown here is derived from an EMBL/GenBank/DDBJ whole genome shotgun (WGS) entry which is preliminary data.</text>
</comment>
<gene>
    <name evidence="3" type="ORF">HHI36_008019</name>
</gene>
<comment type="pathway">
    <text evidence="1">Pyrimidine metabolism; UMP biosynthesis via de novo pathway.</text>
</comment>
<keyword evidence="2" id="KW-0665">Pyrimidine biosynthesis</keyword>
<keyword evidence="4" id="KW-1185">Reference proteome</keyword>
<evidence type="ECO:0000256" key="1">
    <source>
        <dbReference type="ARBA" id="ARBA00004725"/>
    </source>
</evidence>
<dbReference type="Gene3D" id="3.40.50.2020">
    <property type="match status" value="1"/>
</dbReference>
<evidence type="ECO:0008006" key="5">
    <source>
        <dbReference type="Google" id="ProtNLM"/>
    </source>
</evidence>
<evidence type="ECO:0000313" key="4">
    <source>
        <dbReference type="Proteomes" id="UP001516400"/>
    </source>
</evidence>